<accession>A0ABS8SI01</accession>
<proteinExistence type="predicted"/>
<reference evidence="1 2" key="1">
    <citation type="journal article" date="2021" name="BMC Genomics">
        <title>Datura genome reveals duplications of psychoactive alkaloid biosynthetic genes and high mutation rate following tissue culture.</title>
        <authorList>
            <person name="Rajewski A."/>
            <person name="Carter-House D."/>
            <person name="Stajich J."/>
            <person name="Litt A."/>
        </authorList>
    </citation>
    <scope>NUCLEOTIDE SEQUENCE [LARGE SCALE GENOMIC DNA]</scope>
    <source>
        <strain evidence="1">AR-01</strain>
    </source>
</reference>
<evidence type="ECO:0000313" key="2">
    <source>
        <dbReference type="Proteomes" id="UP000823775"/>
    </source>
</evidence>
<keyword evidence="2" id="KW-1185">Reference proteome</keyword>
<dbReference type="Proteomes" id="UP000823775">
    <property type="component" value="Unassembled WGS sequence"/>
</dbReference>
<dbReference type="EMBL" id="JACEIK010000502">
    <property type="protein sequence ID" value="MCD7458169.1"/>
    <property type="molecule type" value="Genomic_DNA"/>
</dbReference>
<feature type="non-terminal residue" evidence="1">
    <location>
        <position position="1"/>
    </location>
</feature>
<organism evidence="1 2">
    <name type="scientific">Datura stramonium</name>
    <name type="common">Jimsonweed</name>
    <name type="synonym">Common thornapple</name>
    <dbReference type="NCBI Taxonomy" id="4076"/>
    <lineage>
        <taxon>Eukaryota</taxon>
        <taxon>Viridiplantae</taxon>
        <taxon>Streptophyta</taxon>
        <taxon>Embryophyta</taxon>
        <taxon>Tracheophyta</taxon>
        <taxon>Spermatophyta</taxon>
        <taxon>Magnoliopsida</taxon>
        <taxon>eudicotyledons</taxon>
        <taxon>Gunneridae</taxon>
        <taxon>Pentapetalae</taxon>
        <taxon>asterids</taxon>
        <taxon>lamiids</taxon>
        <taxon>Solanales</taxon>
        <taxon>Solanaceae</taxon>
        <taxon>Solanoideae</taxon>
        <taxon>Datureae</taxon>
        <taxon>Datura</taxon>
    </lineage>
</organism>
<protein>
    <submittedName>
        <fullName evidence="1">Uncharacterized protein</fullName>
    </submittedName>
</protein>
<comment type="caution">
    <text evidence="1">The sequence shown here is derived from an EMBL/GenBank/DDBJ whole genome shotgun (WGS) entry which is preliminary data.</text>
</comment>
<name>A0ABS8SI01_DATST</name>
<gene>
    <name evidence="1" type="ORF">HAX54_037461</name>
</gene>
<evidence type="ECO:0000313" key="1">
    <source>
        <dbReference type="EMBL" id="MCD7458169.1"/>
    </source>
</evidence>
<sequence>QSRKIQGDIQWSHLATLAINPSPRRIDESKPPPLNFQQNYIHSTIQLDIEDTAAVTFSFSRRGEPKPLPESDVQAFVDNLTFGVSVLVFTLTGLGVRKALSGKGINKAKFGDYVNCGRRTSLMKTTGQEKL</sequence>